<comment type="pathway">
    <text evidence="3 18">Phospholipid metabolism; CDP-diacylglycerol biosynthesis; CDP-diacylglycerol from sn-glycerol 3-phosphate: step 3/3.</text>
</comment>
<comment type="subcellular location">
    <subcellularLocation>
        <location evidence="2">Cell membrane</location>
        <topology evidence="2">Multi-pass membrane protein</topology>
    </subcellularLocation>
</comment>
<dbReference type="PANTHER" id="PTHR46382">
    <property type="entry name" value="PHOSPHATIDATE CYTIDYLYLTRANSFERASE"/>
    <property type="match status" value="1"/>
</dbReference>
<gene>
    <name evidence="20" type="ORF">SAMN02745207_00332</name>
</gene>
<organism evidence="20 21">
    <name type="scientific">Clostridium grantii DSM 8605</name>
    <dbReference type="NCBI Taxonomy" id="1121316"/>
    <lineage>
        <taxon>Bacteria</taxon>
        <taxon>Bacillati</taxon>
        <taxon>Bacillota</taxon>
        <taxon>Clostridia</taxon>
        <taxon>Eubacteriales</taxon>
        <taxon>Clostridiaceae</taxon>
        <taxon>Clostridium</taxon>
    </lineage>
</organism>
<feature type="transmembrane region" description="Helical" evidence="19">
    <location>
        <begin position="7"/>
        <end position="33"/>
    </location>
</feature>
<keyword evidence="21" id="KW-1185">Reference proteome</keyword>
<feature type="transmembrane region" description="Helical" evidence="19">
    <location>
        <begin position="172"/>
        <end position="191"/>
    </location>
</feature>
<evidence type="ECO:0000256" key="18">
    <source>
        <dbReference type="RuleBase" id="RU003938"/>
    </source>
</evidence>
<dbReference type="AlphaFoldDB" id="A0A1M5QW51"/>
<evidence type="ECO:0000256" key="8">
    <source>
        <dbReference type="ARBA" id="ARBA00022475"/>
    </source>
</evidence>
<evidence type="ECO:0000256" key="17">
    <source>
        <dbReference type="ARBA" id="ARBA00023264"/>
    </source>
</evidence>
<keyword evidence="17" id="KW-1208">Phospholipid metabolism</keyword>
<keyword evidence="13 19" id="KW-1133">Transmembrane helix</keyword>
<dbReference type="Pfam" id="PF01148">
    <property type="entry name" value="CTP_transf_1"/>
    <property type="match status" value="1"/>
</dbReference>
<dbReference type="InterPro" id="IPR000374">
    <property type="entry name" value="PC_trans"/>
</dbReference>
<dbReference type="UniPathway" id="UPA00557">
    <property type="reaction ID" value="UER00614"/>
</dbReference>
<dbReference type="STRING" id="1121316.SAMN02745207_00332"/>
<evidence type="ECO:0000256" key="3">
    <source>
        <dbReference type="ARBA" id="ARBA00005119"/>
    </source>
</evidence>
<evidence type="ECO:0000256" key="14">
    <source>
        <dbReference type="ARBA" id="ARBA00023098"/>
    </source>
</evidence>
<keyword evidence="12 18" id="KW-0548">Nucleotidyltransferase</keyword>
<dbReference type="PROSITE" id="PS01315">
    <property type="entry name" value="CDS"/>
    <property type="match status" value="1"/>
</dbReference>
<feature type="transmembrane region" description="Helical" evidence="19">
    <location>
        <begin position="102"/>
        <end position="125"/>
    </location>
</feature>
<evidence type="ECO:0000256" key="4">
    <source>
        <dbReference type="ARBA" id="ARBA00005189"/>
    </source>
</evidence>
<evidence type="ECO:0000256" key="2">
    <source>
        <dbReference type="ARBA" id="ARBA00004651"/>
    </source>
</evidence>
<sequence>MMNKRYVGAFILSPLVIVLFLGGIYLKLVLALFSFMGIYEFYNIFTENKIKPIKIVGYIVSFLYYCLIFLERVELKWVSLIFVVGTITLLTIIIFFEEYNIVDAAITYLGIFYVAVPFSLIALISEKSYGNYFVWIIFISCWVCDSLAYYTGRFFGKTKLIPRVSPKKTVEGAVGGLIGSVIAVTAFGFFIQSKGIVIPIFNYVVIGILGGVICQLGDLAASSIKRYVGAKDYSNLIPGHGGILDRFDSILFTSVLVYYYVAIILGM</sequence>
<comment type="catalytic activity">
    <reaction evidence="1 18">
        <text>a 1,2-diacyl-sn-glycero-3-phosphate + CTP + H(+) = a CDP-1,2-diacyl-sn-glycerol + diphosphate</text>
        <dbReference type="Rhea" id="RHEA:16229"/>
        <dbReference type="ChEBI" id="CHEBI:15378"/>
        <dbReference type="ChEBI" id="CHEBI:33019"/>
        <dbReference type="ChEBI" id="CHEBI:37563"/>
        <dbReference type="ChEBI" id="CHEBI:58332"/>
        <dbReference type="ChEBI" id="CHEBI:58608"/>
        <dbReference type="EC" id="2.7.7.41"/>
    </reaction>
</comment>
<keyword evidence="8" id="KW-1003">Cell membrane</keyword>
<reference evidence="20 21" key="1">
    <citation type="submission" date="2016-11" db="EMBL/GenBank/DDBJ databases">
        <authorList>
            <person name="Jaros S."/>
            <person name="Januszkiewicz K."/>
            <person name="Wedrychowicz H."/>
        </authorList>
    </citation>
    <scope>NUCLEOTIDE SEQUENCE [LARGE SCALE GENOMIC DNA]</scope>
    <source>
        <strain evidence="20 21">DSM 8605</strain>
    </source>
</reference>
<evidence type="ECO:0000256" key="12">
    <source>
        <dbReference type="ARBA" id="ARBA00022695"/>
    </source>
</evidence>
<comment type="pathway">
    <text evidence="4">Lipid metabolism.</text>
</comment>
<evidence type="ECO:0000313" key="20">
    <source>
        <dbReference type="EMBL" id="SHH18355.1"/>
    </source>
</evidence>
<evidence type="ECO:0000256" key="15">
    <source>
        <dbReference type="ARBA" id="ARBA00023136"/>
    </source>
</evidence>
<feature type="transmembrane region" description="Helical" evidence="19">
    <location>
        <begin position="77"/>
        <end position="96"/>
    </location>
</feature>
<dbReference type="Proteomes" id="UP000184447">
    <property type="component" value="Unassembled WGS sequence"/>
</dbReference>
<evidence type="ECO:0000256" key="10">
    <source>
        <dbReference type="ARBA" id="ARBA00022679"/>
    </source>
</evidence>
<dbReference type="PANTHER" id="PTHR46382:SF1">
    <property type="entry name" value="PHOSPHATIDATE CYTIDYLYLTRANSFERASE"/>
    <property type="match status" value="1"/>
</dbReference>
<evidence type="ECO:0000313" key="21">
    <source>
        <dbReference type="Proteomes" id="UP000184447"/>
    </source>
</evidence>
<keyword evidence="16" id="KW-0594">Phospholipid biosynthesis</keyword>
<dbReference type="EMBL" id="FQXM01000002">
    <property type="protein sequence ID" value="SHH18355.1"/>
    <property type="molecule type" value="Genomic_DNA"/>
</dbReference>
<accession>A0A1M5QW51</accession>
<evidence type="ECO:0000256" key="9">
    <source>
        <dbReference type="ARBA" id="ARBA00022516"/>
    </source>
</evidence>
<dbReference type="GO" id="GO:0016024">
    <property type="term" value="P:CDP-diacylglycerol biosynthetic process"/>
    <property type="evidence" value="ECO:0007669"/>
    <property type="project" value="UniProtKB-UniPathway"/>
</dbReference>
<feature type="transmembrane region" description="Helical" evidence="19">
    <location>
        <begin position="53"/>
        <end position="70"/>
    </location>
</feature>
<keyword evidence="14" id="KW-0443">Lipid metabolism</keyword>
<keyword evidence="10 18" id="KW-0808">Transferase</keyword>
<evidence type="ECO:0000256" key="6">
    <source>
        <dbReference type="ARBA" id="ARBA00012487"/>
    </source>
</evidence>
<keyword evidence="9" id="KW-0444">Lipid biosynthesis</keyword>
<keyword evidence="11 18" id="KW-0812">Transmembrane</keyword>
<dbReference type="GO" id="GO:0004605">
    <property type="term" value="F:phosphatidate cytidylyltransferase activity"/>
    <property type="evidence" value="ECO:0007669"/>
    <property type="project" value="UniProtKB-EC"/>
</dbReference>
<evidence type="ECO:0000256" key="13">
    <source>
        <dbReference type="ARBA" id="ARBA00022989"/>
    </source>
</evidence>
<keyword evidence="15 19" id="KW-0472">Membrane</keyword>
<protein>
    <recommendedName>
        <fullName evidence="7 18">Phosphatidate cytidylyltransferase</fullName>
        <ecNumber evidence="6 18">2.7.7.41</ecNumber>
    </recommendedName>
</protein>
<evidence type="ECO:0000256" key="5">
    <source>
        <dbReference type="ARBA" id="ARBA00010185"/>
    </source>
</evidence>
<feature type="transmembrane region" description="Helical" evidence="19">
    <location>
        <begin position="203"/>
        <end position="224"/>
    </location>
</feature>
<evidence type="ECO:0000256" key="11">
    <source>
        <dbReference type="ARBA" id="ARBA00022692"/>
    </source>
</evidence>
<dbReference type="EC" id="2.7.7.41" evidence="6 18"/>
<evidence type="ECO:0000256" key="16">
    <source>
        <dbReference type="ARBA" id="ARBA00023209"/>
    </source>
</evidence>
<evidence type="ECO:0000256" key="1">
    <source>
        <dbReference type="ARBA" id="ARBA00001698"/>
    </source>
</evidence>
<name>A0A1M5QW51_9CLOT</name>
<proteinExistence type="inferred from homology"/>
<feature type="transmembrane region" description="Helical" evidence="19">
    <location>
        <begin position="132"/>
        <end position="152"/>
    </location>
</feature>
<dbReference type="GO" id="GO:0005886">
    <property type="term" value="C:plasma membrane"/>
    <property type="evidence" value="ECO:0007669"/>
    <property type="project" value="UniProtKB-SubCell"/>
</dbReference>
<evidence type="ECO:0000256" key="7">
    <source>
        <dbReference type="ARBA" id="ARBA00019373"/>
    </source>
</evidence>
<comment type="similarity">
    <text evidence="5 18">Belongs to the CDS family.</text>
</comment>
<evidence type="ECO:0000256" key="19">
    <source>
        <dbReference type="SAM" id="Phobius"/>
    </source>
</evidence>
<feature type="transmembrane region" description="Helical" evidence="19">
    <location>
        <begin position="249"/>
        <end position="266"/>
    </location>
</feature>